<reference evidence="1 2" key="1">
    <citation type="submission" date="2020-08" db="EMBL/GenBank/DDBJ databases">
        <title>A Genomic Blueprint of the Chicken Gut Microbiome.</title>
        <authorList>
            <person name="Gilroy R."/>
            <person name="Ravi A."/>
            <person name="Getino M."/>
            <person name="Pursley I."/>
            <person name="Horton D.L."/>
            <person name="Alikhan N.-F."/>
            <person name="Baker D."/>
            <person name="Gharbi K."/>
            <person name="Hall N."/>
            <person name="Watson M."/>
            <person name="Adriaenssens E.M."/>
            <person name="Foster-Nyarko E."/>
            <person name="Jarju S."/>
            <person name="Secka A."/>
            <person name="Antonio M."/>
            <person name="Oren A."/>
            <person name="Chaudhuri R."/>
            <person name="La Ragione R.M."/>
            <person name="Hildebrand F."/>
            <person name="Pallen M.J."/>
        </authorList>
    </citation>
    <scope>NUCLEOTIDE SEQUENCE [LARGE SCALE GENOMIC DNA]</scope>
    <source>
        <strain evidence="1 2">Sa2BVA5</strain>
    </source>
</reference>
<dbReference type="Proteomes" id="UP000605603">
    <property type="component" value="Unassembled WGS sequence"/>
</dbReference>
<name>A0ABR8TBW0_9ESCH</name>
<evidence type="ECO:0000313" key="1">
    <source>
        <dbReference type="EMBL" id="MBD7973252.1"/>
    </source>
</evidence>
<dbReference type="EMBL" id="JACSQI010000004">
    <property type="protein sequence ID" value="MBD7973252.1"/>
    <property type="molecule type" value="Genomic_DNA"/>
</dbReference>
<sequence length="86" mass="10597">MNTTPYEGENFLFYEEKIRWRMSRQISSANTIFYENQKQSIQKILERYTKRTPNLVFWENEYRWAIVNAQEVVSKFDGHLYCIYLK</sequence>
<keyword evidence="2" id="KW-1185">Reference proteome</keyword>
<accession>A0ABR8TBW0</accession>
<gene>
    <name evidence="1" type="ORF">H9644_09450</name>
</gene>
<organism evidence="1 2">
    <name type="scientific">Escherichia whittamii</name>
    <dbReference type="NCBI Taxonomy" id="2762229"/>
    <lineage>
        <taxon>Bacteria</taxon>
        <taxon>Pseudomonadati</taxon>
        <taxon>Pseudomonadota</taxon>
        <taxon>Gammaproteobacteria</taxon>
        <taxon>Enterobacterales</taxon>
        <taxon>Enterobacteriaceae</taxon>
        <taxon>Escherichia</taxon>
    </lineage>
</organism>
<protein>
    <submittedName>
        <fullName evidence="1">Uncharacterized protein</fullName>
    </submittedName>
</protein>
<comment type="caution">
    <text evidence="1">The sequence shown here is derived from an EMBL/GenBank/DDBJ whole genome shotgun (WGS) entry which is preliminary data.</text>
</comment>
<dbReference type="RefSeq" id="WP_074399469.1">
    <property type="nucleotide sequence ID" value="NZ_JACSQI010000004.1"/>
</dbReference>
<proteinExistence type="predicted"/>
<evidence type="ECO:0000313" key="2">
    <source>
        <dbReference type="Proteomes" id="UP000605603"/>
    </source>
</evidence>